<dbReference type="RefSeq" id="WP_174403008.1">
    <property type="nucleotide sequence ID" value="NZ_CP046161.1"/>
</dbReference>
<keyword evidence="6 7" id="KW-0472">Membrane</keyword>
<feature type="transmembrane region" description="Helical" evidence="7">
    <location>
        <begin position="153"/>
        <end position="175"/>
    </location>
</feature>
<feature type="transmembrane region" description="Helical" evidence="7">
    <location>
        <begin position="12"/>
        <end position="32"/>
    </location>
</feature>
<dbReference type="EMBL" id="CP046161">
    <property type="protein sequence ID" value="QKO29836.1"/>
    <property type="molecule type" value="Genomic_DNA"/>
</dbReference>
<feature type="transmembrane region" description="Helical" evidence="7">
    <location>
        <begin position="196"/>
        <end position="221"/>
    </location>
</feature>
<feature type="transmembrane region" description="Helical" evidence="7">
    <location>
        <begin position="254"/>
        <end position="274"/>
    </location>
</feature>
<comment type="similarity">
    <text evidence="7">Belongs to the binding-protein-dependent transport system permease family.</text>
</comment>
<keyword evidence="5 7" id="KW-1133">Transmembrane helix</keyword>
<keyword evidence="2 7" id="KW-0813">Transport</keyword>
<comment type="subcellular location">
    <subcellularLocation>
        <location evidence="1 7">Cell membrane</location>
        <topology evidence="1 7">Multi-pass membrane protein</topology>
    </subcellularLocation>
</comment>
<dbReference type="Gene3D" id="1.10.3720.10">
    <property type="entry name" value="MetI-like"/>
    <property type="match status" value="1"/>
</dbReference>
<evidence type="ECO:0000256" key="7">
    <source>
        <dbReference type="RuleBase" id="RU363032"/>
    </source>
</evidence>
<dbReference type="CDD" id="cd06261">
    <property type="entry name" value="TM_PBP2"/>
    <property type="match status" value="1"/>
</dbReference>
<dbReference type="PANTHER" id="PTHR43744:SF8">
    <property type="entry name" value="SN-GLYCEROL-3-PHOSPHATE TRANSPORT SYSTEM PERMEASE PROTEIN UGPE"/>
    <property type="match status" value="1"/>
</dbReference>
<dbReference type="PANTHER" id="PTHR43744">
    <property type="entry name" value="ABC TRANSPORTER PERMEASE PROTEIN MG189-RELATED-RELATED"/>
    <property type="match status" value="1"/>
</dbReference>
<dbReference type="PROSITE" id="PS51257">
    <property type="entry name" value="PROKAR_LIPOPROTEIN"/>
    <property type="match status" value="1"/>
</dbReference>
<evidence type="ECO:0000313" key="9">
    <source>
        <dbReference type="EMBL" id="QKO29836.1"/>
    </source>
</evidence>
<organism evidence="9 10">
    <name type="scientific">Caproicibacterium lactatifermentans</name>
    <dbReference type="NCBI Taxonomy" id="2666138"/>
    <lineage>
        <taxon>Bacteria</taxon>
        <taxon>Bacillati</taxon>
        <taxon>Bacillota</taxon>
        <taxon>Clostridia</taxon>
        <taxon>Eubacteriales</taxon>
        <taxon>Oscillospiraceae</taxon>
        <taxon>Caproicibacterium</taxon>
    </lineage>
</organism>
<sequence>MLKKRKTANVIITILLIALSCMFIAPILIVLMNSFKGKLFISDQPFTFPTFAKQDLGEAGIQPKTFVGFKNYINGVEKIHFFDALGRSVFITVFAVILIVLFTSMTAWFITRVKNHYTSTLYYLFVFSMVIPFQMVMYAMTKVADVLHLSNPVGILVLYLGFGAGMSVFMFSGFVKGVPIDIEEAATIDGCNPLQCFFKIVFPVMKPTAVTVAILNTMWVWNDYLMPYLVMGKDYPTIPIAIQYLQGGYGSIDMGAMMAMLILAVIPIIIFYALCQKYIIEGVVAGAVKGLKIPLP</sequence>
<evidence type="ECO:0000259" key="8">
    <source>
        <dbReference type="PROSITE" id="PS50928"/>
    </source>
</evidence>
<dbReference type="InterPro" id="IPR000515">
    <property type="entry name" value="MetI-like"/>
</dbReference>
<evidence type="ECO:0000256" key="3">
    <source>
        <dbReference type="ARBA" id="ARBA00022475"/>
    </source>
</evidence>
<evidence type="ECO:0000256" key="2">
    <source>
        <dbReference type="ARBA" id="ARBA00022448"/>
    </source>
</evidence>
<feature type="domain" description="ABC transmembrane type-1" evidence="8">
    <location>
        <begin position="85"/>
        <end position="275"/>
    </location>
</feature>
<evidence type="ECO:0000256" key="4">
    <source>
        <dbReference type="ARBA" id="ARBA00022692"/>
    </source>
</evidence>
<gene>
    <name evidence="9" type="ORF">GKP14_01695</name>
</gene>
<accession>A0ABX6PUC1</accession>
<keyword evidence="4 7" id="KW-0812">Transmembrane</keyword>
<protein>
    <submittedName>
        <fullName evidence="9">ABC transporter permease subunit</fullName>
    </submittedName>
</protein>
<reference evidence="10" key="1">
    <citation type="submission" date="2019-11" db="EMBL/GenBank/DDBJ databases">
        <authorList>
            <person name="Ren C."/>
            <person name="Wang H."/>
            <person name="Xu Y."/>
        </authorList>
    </citation>
    <scope>NUCLEOTIDE SEQUENCE [LARGE SCALE GENOMIC DNA]</scope>
    <source>
        <strain evidence="10">JNU-WLY1368</strain>
    </source>
</reference>
<feature type="transmembrane region" description="Helical" evidence="7">
    <location>
        <begin position="89"/>
        <end position="110"/>
    </location>
</feature>
<name>A0ABX6PUC1_9FIRM</name>
<dbReference type="Pfam" id="PF00528">
    <property type="entry name" value="BPD_transp_1"/>
    <property type="match status" value="1"/>
</dbReference>
<keyword evidence="10" id="KW-1185">Reference proteome</keyword>
<evidence type="ECO:0000256" key="1">
    <source>
        <dbReference type="ARBA" id="ARBA00004651"/>
    </source>
</evidence>
<keyword evidence="3" id="KW-1003">Cell membrane</keyword>
<dbReference type="PROSITE" id="PS50928">
    <property type="entry name" value="ABC_TM1"/>
    <property type="match status" value="1"/>
</dbReference>
<dbReference type="Proteomes" id="UP000509623">
    <property type="component" value="Chromosome"/>
</dbReference>
<feature type="transmembrane region" description="Helical" evidence="7">
    <location>
        <begin position="122"/>
        <end position="141"/>
    </location>
</feature>
<evidence type="ECO:0000256" key="6">
    <source>
        <dbReference type="ARBA" id="ARBA00023136"/>
    </source>
</evidence>
<dbReference type="SUPFAM" id="SSF161098">
    <property type="entry name" value="MetI-like"/>
    <property type="match status" value="1"/>
</dbReference>
<dbReference type="InterPro" id="IPR035906">
    <property type="entry name" value="MetI-like_sf"/>
</dbReference>
<proteinExistence type="inferred from homology"/>
<evidence type="ECO:0000256" key="5">
    <source>
        <dbReference type="ARBA" id="ARBA00022989"/>
    </source>
</evidence>
<evidence type="ECO:0000313" key="10">
    <source>
        <dbReference type="Proteomes" id="UP000509623"/>
    </source>
</evidence>